<dbReference type="InterPro" id="IPR003838">
    <property type="entry name" value="ABC3_permease_C"/>
</dbReference>
<sequence length="1022" mass="104744">MRGRRSPRAPGWSPLRHAWRSAVGHRRGQAAALLAVSALVTACTAFAPVYDRAMQQALVDTLVAQQGPGDRVVVLESASAVNAIGTTEARDPHELEAMVPAGVAARLGPAVLERRALVSPTTGEVPPNGLLVWRDGACDHLRLLSGRCPEASGEILVSEADVDHFGLTVGSSLAVAPAEEGPDLPLEVVGTYAVAGGDWWQGLRLVGTSMPAAGGTDPSAAHDAWVTAEETFTDAAVLPAESSRAGALVPSGTDVDDLFALDSSLDAWAEDVRGQGDDLRVLSSVDDAAEDVRDQAALGARTVPLLLAPLAVLAVFVLWLVLVAATQQRRGEVAVARLRGRGPAGAVGLLLVELLPVLLAGVVPGVAIALAGGVVVRTLLPGPAALELAPGLVTAVLVAVLALVLTTLAAAVRVAREPLDALVRSGRSGGGSWRLGATDAVLLAAAGTGALAFVAGSLTGAAALAGPALLALVVGLLLSHVVAPVGTRVGRWFLRRGRLVTGLTLLDLGRRRETRVLVAVLTVASALAVFSLDALVVGERNRANASEHDAGAPVVLAIEGHDLDRVRTALAAADPTAERATPVVLADGTLAVDPEPFHRIAYFPRGAPTAEEWRAIEPPGHPAVELTGSRVSLVVEAADDFAVQDVLAVPSELRLALVVTATTGVRHTVPLGPVPAAGTRATLTGRMPMCGAGCRLAAIQMSAAQGSITTGGLRFGGLRVDGAPVDLGTSAEDWNASEDEHTVLRPVAGDPADALTLLVSVRGFYPVDLTPAWIPPTLHAIVPSGRGADDLVVTGVDGSDRAADVVGRTTLLPAMPARSALVDLDAATRGRDITFDALLQVWLDDDPALVADVEDSLRASGVSVTDVRRHSAISRSYSHTVPTWSLALGAVVGPVVVLVAVLVLLVLAVIGWRSRSRDLAILRLNGAGRRTTARLAAWAHLPAVIAAVLAGAGAGVAGARLAMSDVAFFPDPPTVPVVDTALAWPAVLLVAATCAVVLPVAVVVSGLAVARRAHLERAGEAT</sequence>
<comment type="similarity">
    <text evidence="6">Belongs to the ABC-4 integral membrane protein family.</text>
</comment>
<reference evidence="10" key="1">
    <citation type="submission" date="2016-10" db="EMBL/GenBank/DDBJ databases">
        <authorList>
            <person name="Varghese N."/>
            <person name="Submissions S."/>
        </authorList>
    </citation>
    <scope>NUCLEOTIDE SEQUENCE [LARGE SCALE GENOMIC DNA]</scope>
    <source>
        <strain evidence="10">DSM 22017</strain>
    </source>
</reference>
<dbReference type="GO" id="GO:0005886">
    <property type="term" value="C:plasma membrane"/>
    <property type="evidence" value="ECO:0007669"/>
    <property type="project" value="UniProtKB-SubCell"/>
</dbReference>
<organism evidence="9 10">
    <name type="scientific">Nocardioides exalbidus</name>
    <dbReference type="NCBI Taxonomy" id="402596"/>
    <lineage>
        <taxon>Bacteria</taxon>
        <taxon>Bacillati</taxon>
        <taxon>Actinomycetota</taxon>
        <taxon>Actinomycetes</taxon>
        <taxon>Propionibacteriales</taxon>
        <taxon>Nocardioidaceae</taxon>
        <taxon>Nocardioides</taxon>
    </lineage>
</organism>
<keyword evidence="3 7" id="KW-0812">Transmembrane</keyword>
<comment type="subcellular location">
    <subcellularLocation>
        <location evidence="1">Cell membrane</location>
        <topology evidence="1">Multi-pass membrane protein</topology>
    </subcellularLocation>
</comment>
<dbReference type="STRING" id="402596.SAMN04489844_3260"/>
<proteinExistence type="inferred from homology"/>
<feature type="transmembrane region" description="Helical" evidence="7">
    <location>
        <begin position="346"/>
        <end position="376"/>
    </location>
</feature>
<accession>A0A1H4WFV4</accession>
<keyword evidence="4 7" id="KW-1133">Transmembrane helix</keyword>
<evidence type="ECO:0000256" key="6">
    <source>
        <dbReference type="ARBA" id="ARBA00038076"/>
    </source>
</evidence>
<feature type="transmembrane region" description="Helical" evidence="7">
    <location>
        <begin position="516"/>
        <end position="537"/>
    </location>
</feature>
<feature type="domain" description="ABC3 transporter permease C-terminal" evidence="8">
    <location>
        <begin position="895"/>
        <end position="999"/>
    </location>
</feature>
<evidence type="ECO:0000313" key="9">
    <source>
        <dbReference type="EMBL" id="SEC92173.1"/>
    </source>
</evidence>
<keyword evidence="10" id="KW-1185">Reference proteome</keyword>
<feature type="transmembrane region" description="Helical" evidence="7">
    <location>
        <begin position="433"/>
        <end position="455"/>
    </location>
</feature>
<evidence type="ECO:0000259" key="8">
    <source>
        <dbReference type="Pfam" id="PF02687"/>
    </source>
</evidence>
<feature type="domain" description="ABC3 transporter permease C-terminal" evidence="8">
    <location>
        <begin position="310"/>
        <end position="416"/>
    </location>
</feature>
<dbReference type="PANTHER" id="PTHR30572:SF4">
    <property type="entry name" value="ABC TRANSPORTER PERMEASE YTRF"/>
    <property type="match status" value="1"/>
</dbReference>
<evidence type="ECO:0000256" key="4">
    <source>
        <dbReference type="ARBA" id="ARBA00022989"/>
    </source>
</evidence>
<feature type="transmembrane region" description="Helical" evidence="7">
    <location>
        <begin position="388"/>
        <end position="412"/>
    </location>
</feature>
<evidence type="ECO:0000256" key="3">
    <source>
        <dbReference type="ARBA" id="ARBA00022692"/>
    </source>
</evidence>
<dbReference type="PANTHER" id="PTHR30572">
    <property type="entry name" value="MEMBRANE COMPONENT OF TRANSPORTER-RELATED"/>
    <property type="match status" value="1"/>
</dbReference>
<dbReference type="AlphaFoldDB" id="A0A1H4WFV4"/>
<evidence type="ECO:0000313" key="10">
    <source>
        <dbReference type="Proteomes" id="UP000198742"/>
    </source>
</evidence>
<dbReference type="EMBL" id="FNRT01000002">
    <property type="protein sequence ID" value="SEC92173.1"/>
    <property type="molecule type" value="Genomic_DNA"/>
</dbReference>
<evidence type="ECO:0000256" key="2">
    <source>
        <dbReference type="ARBA" id="ARBA00022475"/>
    </source>
</evidence>
<evidence type="ECO:0000256" key="5">
    <source>
        <dbReference type="ARBA" id="ARBA00023136"/>
    </source>
</evidence>
<evidence type="ECO:0000256" key="7">
    <source>
        <dbReference type="SAM" id="Phobius"/>
    </source>
</evidence>
<dbReference type="GO" id="GO:0022857">
    <property type="term" value="F:transmembrane transporter activity"/>
    <property type="evidence" value="ECO:0007669"/>
    <property type="project" value="TreeGrafter"/>
</dbReference>
<dbReference type="InterPro" id="IPR050250">
    <property type="entry name" value="Macrolide_Exporter_MacB"/>
</dbReference>
<keyword evidence="2" id="KW-1003">Cell membrane</keyword>
<dbReference type="RefSeq" id="WP_139306601.1">
    <property type="nucleotide sequence ID" value="NZ_FNRT01000002.1"/>
</dbReference>
<feature type="transmembrane region" description="Helical" evidence="7">
    <location>
        <begin position="461"/>
        <end position="486"/>
    </location>
</feature>
<gene>
    <name evidence="9" type="ORF">SAMN04489844_3260</name>
</gene>
<feature type="transmembrane region" description="Helical" evidence="7">
    <location>
        <begin position="982"/>
        <end position="1010"/>
    </location>
</feature>
<dbReference type="OrthoDB" id="3275641at2"/>
<feature type="transmembrane region" description="Helical" evidence="7">
    <location>
        <begin position="884"/>
        <end position="912"/>
    </location>
</feature>
<feature type="transmembrane region" description="Helical" evidence="7">
    <location>
        <begin position="305"/>
        <end position="325"/>
    </location>
</feature>
<evidence type="ECO:0000256" key="1">
    <source>
        <dbReference type="ARBA" id="ARBA00004651"/>
    </source>
</evidence>
<name>A0A1H4WFV4_9ACTN</name>
<keyword evidence="5 7" id="KW-0472">Membrane</keyword>
<protein>
    <submittedName>
        <fullName evidence="9">FtsX-like permease family protein</fullName>
    </submittedName>
</protein>
<feature type="transmembrane region" description="Helical" evidence="7">
    <location>
        <begin position="933"/>
        <end position="962"/>
    </location>
</feature>
<dbReference type="Proteomes" id="UP000198742">
    <property type="component" value="Unassembled WGS sequence"/>
</dbReference>
<dbReference type="Pfam" id="PF02687">
    <property type="entry name" value="FtsX"/>
    <property type="match status" value="2"/>
</dbReference>